<reference evidence="1 2" key="1">
    <citation type="journal article" date="2016" name="Nat. Commun.">
        <title>Extremotolerant tardigrade genome and improved radiotolerance of human cultured cells by tardigrade-unique protein.</title>
        <authorList>
            <person name="Hashimoto T."/>
            <person name="Horikawa D.D."/>
            <person name="Saito Y."/>
            <person name="Kuwahara H."/>
            <person name="Kozuka-Hata H."/>
            <person name="Shin-I T."/>
            <person name="Minakuchi Y."/>
            <person name="Ohishi K."/>
            <person name="Motoyama A."/>
            <person name="Aizu T."/>
            <person name="Enomoto A."/>
            <person name="Kondo K."/>
            <person name="Tanaka S."/>
            <person name="Hara Y."/>
            <person name="Koshikawa S."/>
            <person name="Sagara H."/>
            <person name="Miura T."/>
            <person name="Yokobori S."/>
            <person name="Miyagawa K."/>
            <person name="Suzuki Y."/>
            <person name="Kubo T."/>
            <person name="Oyama M."/>
            <person name="Kohara Y."/>
            <person name="Fujiyama A."/>
            <person name="Arakawa K."/>
            <person name="Katayama T."/>
            <person name="Toyoda A."/>
            <person name="Kunieda T."/>
        </authorList>
    </citation>
    <scope>NUCLEOTIDE SEQUENCE [LARGE SCALE GENOMIC DNA]</scope>
    <source>
        <strain evidence="1 2">YOKOZUNA-1</strain>
    </source>
</reference>
<dbReference type="InterPro" id="IPR023214">
    <property type="entry name" value="HAD_sf"/>
</dbReference>
<sequence length="174" mass="19001">MEGFLADSVILDTNIKAVVVGYDPHISYVKILKAASYLKDPNVPFIATNTDQSFPSLSRNITVPGTGCIVAPVQLASGREPIVIGKPETLMIDYLRKEYGLMPSRSVFTGDRMNTDMLLAHRCGMKGILVTTTGVNSVTDIELVSKSSNPADRGLVPEFYLDSMQIFFQLLARA</sequence>
<keyword evidence="2" id="KW-1185">Reference proteome</keyword>
<dbReference type="STRING" id="947166.A0A1D1VI17"/>
<dbReference type="PANTHER" id="PTHR19288:SF93">
    <property type="entry name" value="FI11325P-RELATED"/>
    <property type="match status" value="1"/>
</dbReference>
<name>A0A1D1VI17_RAMVA</name>
<dbReference type="GO" id="GO:0005737">
    <property type="term" value="C:cytoplasm"/>
    <property type="evidence" value="ECO:0007669"/>
    <property type="project" value="TreeGrafter"/>
</dbReference>
<accession>A0A1D1VI17</accession>
<dbReference type="AlphaFoldDB" id="A0A1D1VI17"/>
<dbReference type="EMBL" id="BDGG01000007">
    <property type="protein sequence ID" value="GAV01275.1"/>
    <property type="molecule type" value="Genomic_DNA"/>
</dbReference>
<evidence type="ECO:0000313" key="1">
    <source>
        <dbReference type="EMBL" id="GAV01275.1"/>
    </source>
</evidence>
<evidence type="ECO:0008006" key="3">
    <source>
        <dbReference type="Google" id="ProtNLM"/>
    </source>
</evidence>
<dbReference type="SUPFAM" id="SSF56784">
    <property type="entry name" value="HAD-like"/>
    <property type="match status" value="1"/>
</dbReference>
<dbReference type="InterPro" id="IPR036412">
    <property type="entry name" value="HAD-like_sf"/>
</dbReference>
<dbReference type="GO" id="GO:0016791">
    <property type="term" value="F:phosphatase activity"/>
    <property type="evidence" value="ECO:0007669"/>
    <property type="project" value="TreeGrafter"/>
</dbReference>
<organism evidence="1 2">
    <name type="scientific">Ramazzottius varieornatus</name>
    <name type="common">Water bear</name>
    <name type="synonym">Tardigrade</name>
    <dbReference type="NCBI Taxonomy" id="947166"/>
    <lineage>
        <taxon>Eukaryota</taxon>
        <taxon>Metazoa</taxon>
        <taxon>Ecdysozoa</taxon>
        <taxon>Tardigrada</taxon>
        <taxon>Eutardigrada</taxon>
        <taxon>Parachela</taxon>
        <taxon>Hypsibioidea</taxon>
        <taxon>Ramazzottiidae</taxon>
        <taxon>Ramazzottius</taxon>
    </lineage>
</organism>
<dbReference type="Pfam" id="PF13242">
    <property type="entry name" value="Hydrolase_like"/>
    <property type="match status" value="1"/>
</dbReference>
<protein>
    <recommendedName>
        <fullName evidence="3">Phosphoglycolate phosphatase</fullName>
    </recommendedName>
</protein>
<dbReference type="PANTHER" id="PTHR19288">
    <property type="entry name" value="4-NITROPHENYLPHOSPHATASE-RELATED"/>
    <property type="match status" value="1"/>
</dbReference>
<evidence type="ECO:0000313" key="2">
    <source>
        <dbReference type="Proteomes" id="UP000186922"/>
    </source>
</evidence>
<gene>
    <name evidence="1" type="primary">RvY_12012-1</name>
    <name evidence="1" type="synonym">RvY_12012.1</name>
    <name evidence="1" type="ORF">RvY_12012</name>
</gene>
<dbReference type="Gene3D" id="3.40.50.1000">
    <property type="entry name" value="HAD superfamily/HAD-like"/>
    <property type="match status" value="2"/>
</dbReference>
<proteinExistence type="predicted"/>
<dbReference type="OrthoDB" id="413953at2759"/>
<dbReference type="Proteomes" id="UP000186922">
    <property type="component" value="Unassembled WGS sequence"/>
</dbReference>
<comment type="caution">
    <text evidence="1">The sequence shown here is derived from an EMBL/GenBank/DDBJ whole genome shotgun (WGS) entry which is preliminary data.</text>
</comment>